<sequence>MYIRVLNDEFYIFLLFIFLVLAIKYVTRNKKYGDIGEKLTAKSIKRICKKKKCILLKNVRLPLYDTITEIDLIIICKGGVICVENKHLSGIINGQTNEKYWYQNKRGIVKKIYNPIYQNEGHIKCLTHHFNKKGLKDVKIYSYIVFSNKNVVLNIVDSRLVTIRDLKNIIKKKYNDKCKLTTKEIFNVINQIKT</sequence>
<keyword evidence="4" id="KW-1185">Reference proteome</keyword>
<keyword evidence="1" id="KW-0472">Membrane</keyword>
<proteinExistence type="predicted"/>
<reference evidence="3 4" key="1">
    <citation type="submission" date="2019-03" db="EMBL/GenBank/DDBJ databases">
        <title>Genomic Encyclopedia of Type Strains, Phase IV (KMG-IV): sequencing the most valuable type-strain genomes for metagenomic binning, comparative biology and taxonomic classification.</title>
        <authorList>
            <person name="Goeker M."/>
        </authorList>
    </citation>
    <scope>NUCLEOTIDE SEQUENCE [LARGE SCALE GENOMIC DNA]</scope>
    <source>
        <strain evidence="3 4">DSM 24629</strain>
    </source>
</reference>
<keyword evidence="1" id="KW-0812">Transmembrane</keyword>
<comment type="caution">
    <text evidence="3">The sequence shown here is derived from an EMBL/GenBank/DDBJ whole genome shotgun (WGS) entry which is preliminary data.</text>
</comment>
<feature type="transmembrane region" description="Helical" evidence="1">
    <location>
        <begin position="12"/>
        <end position="27"/>
    </location>
</feature>
<gene>
    <name evidence="3" type="ORF">EDC18_11226</name>
</gene>
<evidence type="ECO:0000256" key="1">
    <source>
        <dbReference type="SAM" id="Phobius"/>
    </source>
</evidence>
<feature type="domain" description="NERD" evidence="2">
    <location>
        <begin position="32"/>
        <end position="149"/>
    </location>
</feature>
<organism evidence="3 4">
    <name type="scientific">Natranaerovirga pectinivora</name>
    <dbReference type="NCBI Taxonomy" id="682400"/>
    <lineage>
        <taxon>Bacteria</taxon>
        <taxon>Bacillati</taxon>
        <taxon>Bacillota</taxon>
        <taxon>Clostridia</taxon>
        <taxon>Lachnospirales</taxon>
        <taxon>Natranaerovirgaceae</taxon>
        <taxon>Natranaerovirga</taxon>
    </lineage>
</organism>
<evidence type="ECO:0000313" key="3">
    <source>
        <dbReference type="EMBL" id="TCT12255.1"/>
    </source>
</evidence>
<dbReference type="EMBL" id="SMAL01000012">
    <property type="protein sequence ID" value="TCT12255.1"/>
    <property type="molecule type" value="Genomic_DNA"/>
</dbReference>
<protein>
    <submittedName>
        <fullName evidence="3">Nuclease-like protein</fullName>
    </submittedName>
</protein>
<dbReference type="AlphaFoldDB" id="A0A4V2UZQ5"/>
<dbReference type="InterPro" id="IPR011528">
    <property type="entry name" value="NERD"/>
</dbReference>
<dbReference type="Pfam" id="PF08378">
    <property type="entry name" value="NERD"/>
    <property type="match status" value="1"/>
</dbReference>
<dbReference type="Proteomes" id="UP000294902">
    <property type="component" value="Unassembled WGS sequence"/>
</dbReference>
<evidence type="ECO:0000313" key="4">
    <source>
        <dbReference type="Proteomes" id="UP000294902"/>
    </source>
</evidence>
<keyword evidence="1" id="KW-1133">Transmembrane helix</keyword>
<dbReference type="PROSITE" id="PS50965">
    <property type="entry name" value="NERD"/>
    <property type="match status" value="1"/>
</dbReference>
<evidence type="ECO:0000259" key="2">
    <source>
        <dbReference type="PROSITE" id="PS50965"/>
    </source>
</evidence>
<accession>A0A4V2UZQ5</accession>
<name>A0A4V2UZQ5_9FIRM</name>